<dbReference type="eggNOG" id="ENOG5032RRC">
    <property type="taxonomic scope" value="Bacteria"/>
</dbReference>
<evidence type="ECO:0000313" key="2">
    <source>
        <dbReference type="EMBL" id="KCZ85659.1"/>
    </source>
</evidence>
<dbReference type="PATRIC" id="fig|1280949.3.peg.1680"/>
<reference evidence="2 3" key="1">
    <citation type="journal article" date="2014" name="Antonie Van Leeuwenhoek">
        <title>Hyphomonas beringensis sp. nov. and Hyphomonas chukchiensis sp. nov., isolated from surface seawater of the Bering Sea and Chukchi Sea.</title>
        <authorList>
            <person name="Li C."/>
            <person name="Lai Q."/>
            <person name="Li G."/>
            <person name="Dong C."/>
            <person name="Wang J."/>
            <person name="Liao Y."/>
            <person name="Shao Z."/>
        </authorList>
    </citation>
    <scope>NUCLEOTIDE SEQUENCE [LARGE SCALE GENOMIC DNA]</scope>
    <source>
        <strain evidence="2 3">MHS-3</strain>
    </source>
</reference>
<evidence type="ECO:0000313" key="3">
    <source>
        <dbReference type="Proteomes" id="UP000027446"/>
    </source>
</evidence>
<feature type="domain" description="Glyoxalase-related protein" evidence="1">
    <location>
        <begin position="4"/>
        <end position="145"/>
    </location>
</feature>
<proteinExistence type="predicted"/>
<protein>
    <recommendedName>
        <fullName evidence="1">Glyoxalase-related protein domain-containing protein</fullName>
    </recommendedName>
</protein>
<organism evidence="2 3">
    <name type="scientific">Hyphomonas adhaerens MHS-3</name>
    <dbReference type="NCBI Taxonomy" id="1280949"/>
    <lineage>
        <taxon>Bacteria</taxon>
        <taxon>Pseudomonadati</taxon>
        <taxon>Pseudomonadota</taxon>
        <taxon>Alphaproteobacteria</taxon>
        <taxon>Hyphomonadales</taxon>
        <taxon>Hyphomonadaceae</taxon>
        <taxon>Hyphomonas</taxon>
    </lineage>
</organism>
<sequence length="152" mass="16642">MFPMSLSLSTRDQAKARAREIRADLAKAGTPISHSEALEWVAKELGYRDWNTASARLSNMPEVVLQVGDQVAGRYLKQAFDGRVLAVREMAGGTAFEVTLEFDEPVDVVEFDSFSNFRQRITTTVSSGGVSFSKTSDGVPHLTVERTSIGLV</sequence>
<dbReference type="Proteomes" id="UP000027446">
    <property type="component" value="Unassembled WGS sequence"/>
</dbReference>
<comment type="caution">
    <text evidence="2">The sequence shown here is derived from an EMBL/GenBank/DDBJ whole genome shotgun (WGS) entry which is preliminary data.</text>
</comment>
<gene>
    <name evidence="2" type="ORF">HAD_08240</name>
</gene>
<name>A0A069E6R5_9PROT</name>
<keyword evidence="3" id="KW-1185">Reference proteome</keyword>
<evidence type="ECO:0000259" key="1">
    <source>
        <dbReference type="Pfam" id="PF20066"/>
    </source>
</evidence>
<dbReference type="STRING" id="1280949.HAD_08240"/>
<dbReference type="EMBL" id="ARYH01000001">
    <property type="protein sequence ID" value="KCZ85659.1"/>
    <property type="molecule type" value="Genomic_DNA"/>
</dbReference>
<dbReference type="Pfam" id="PF20066">
    <property type="entry name" value="Glyoxalase_8"/>
    <property type="match status" value="1"/>
</dbReference>
<dbReference type="AlphaFoldDB" id="A0A069E6R5"/>
<dbReference type="InterPro" id="IPR045517">
    <property type="entry name" value="Glyoxalase_8"/>
</dbReference>
<accession>A0A069E6R5</accession>